<keyword evidence="7" id="KW-0479">Metal-binding</keyword>
<keyword evidence="10" id="KW-0408">Iron</keyword>
<dbReference type="PIRSF" id="PIRSF000267">
    <property type="entry name" value="Cyt_oxidse_sub2"/>
    <property type="match status" value="1"/>
</dbReference>
<dbReference type="GO" id="GO:0009055">
    <property type="term" value="F:electron transfer activity"/>
    <property type="evidence" value="ECO:0007669"/>
    <property type="project" value="TreeGrafter"/>
</dbReference>
<keyword evidence="3" id="KW-0813">Transport</keyword>
<dbReference type="Proteomes" id="UP000298602">
    <property type="component" value="Chromosome"/>
</dbReference>
<dbReference type="PANTHER" id="PTHR43141:SF5">
    <property type="entry name" value="CYTOCHROME BD-I UBIQUINOL OXIDASE SUBUNIT 2"/>
    <property type="match status" value="1"/>
</dbReference>
<evidence type="ECO:0000256" key="9">
    <source>
        <dbReference type="ARBA" id="ARBA00022989"/>
    </source>
</evidence>
<evidence type="ECO:0000256" key="7">
    <source>
        <dbReference type="ARBA" id="ARBA00022723"/>
    </source>
</evidence>
<keyword evidence="5" id="KW-0349">Heme</keyword>
<evidence type="ECO:0000256" key="3">
    <source>
        <dbReference type="ARBA" id="ARBA00022448"/>
    </source>
</evidence>
<name>A0A4P8KZS7_9BACT</name>
<sequence>MLESIWFVLWGVLWAVYFMLDGFDLGLGTLMPVIARNDTERRIVYNAAGPFWDGNEVWLIAAGGVTFAAFPHTYAVMFSGLYSALMLILFALIFRGVAFEFRGKIESPAWRRFWDGCLVVGSFLPAFLFGVAFANLFQGIPIDGEGVYRGTLFTLLNPYGLLGGLLFLCLFLVHGCVWLAVKTEGKLHQRAARFAKTLWAVLAVVAAGFFVATWFATRLYMNYIKNPLLFSIPIVVIPAATVASLLAVRYFVGKGAWWKAWFASATTIVGATFFGLAGLYPNLIPSTLNPTYSMTIYNSASSTLTLKIMLGVALIFVPLAIAYQVWTYRLFRHKVTEADLAYEEAY</sequence>
<evidence type="ECO:0000256" key="12">
    <source>
        <dbReference type="SAM" id="Phobius"/>
    </source>
</evidence>
<dbReference type="PANTHER" id="PTHR43141">
    <property type="entry name" value="CYTOCHROME BD2 SUBUNIT II"/>
    <property type="match status" value="1"/>
</dbReference>
<dbReference type="NCBIfam" id="TIGR00203">
    <property type="entry name" value="cydB"/>
    <property type="match status" value="1"/>
</dbReference>
<dbReference type="GO" id="GO:0016682">
    <property type="term" value="F:oxidoreductase activity, acting on diphenols and related substances as donors, oxygen as acceptor"/>
    <property type="evidence" value="ECO:0007669"/>
    <property type="project" value="TreeGrafter"/>
</dbReference>
<feature type="transmembrane region" description="Helical" evidence="12">
    <location>
        <begin position="113"/>
        <end position="138"/>
    </location>
</feature>
<evidence type="ECO:0000256" key="4">
    <source>
        <dbReference type="ARBA" id="ARBA00022475"/>
    </source>
</evidence>
<keyword evidence="8" id="KW-0249">Electron transport</keyword>
<comment type="similarity">
    <text evidence="2">Belongs to the cytochrome ubiquinol oxidase subunit 2 family.</text>
</comment>
<feature type="transmembrane region" description="Helical" evidence="12">
    <location>
        <begin position="228"/>
        <end position="248"/>
    </location>
</feature>
<evidence type="ECO:0000256" key="5">
    <source>
        <dbReference type="ARBA" id="ARBA00022617"/>
    </source>
</evidence>
<reference evidence="13 14" key="1">
    <citation type="submission" date="2019-05" db="EMBL/GenBank/DDBJ databases">
        <title>The Complete Genome Sequence of the n-alkane-degrading Desulfoglaeba alkanexedens ALDC reveals multiple alkylsuccinate synthase gene clusters.</title>
        <authorList>
            <person name="Callaghan A.V."/>
            <person name="Davidova I.A."/>
            <person name="Duncan K.E."/>
            <person name="Morris B."/>
            <person name="McInerney M.J."/>
        </authorList>
    </citation>
    <scope>NUCLEOTIDE SEQUENCE [LARGE SCALE GENOMIC DNA]</scope>
    <source>
        <strain evidence="13 14">ALDC</strain>
    </source>
</reference>
<feature type="transmembrane region" description="Helical" evidence="12">
    <location>
        <begin position="56"/>
        <end position="75"/>
    </location>
</feature>
<dbReference type="EMBL" id="CP040098">
    <property type="protein sequence ID" value="QCQ20783.1"/>
    <property type="molecule type" value="Genomic_DNA"/>
</dbReference>
<dbReference type="RefSeq" id="WP_137422753.1">
    <property type="nucleotide sequence ID" value="NZ_CP040098.1"/>
</dbReference>
<proteinExistence type="inferred from homology"/>
<reference evidence="13 14" key="2">
    <citation type="submission" date="2019-05" db="EMBL/GenBank/DDBJ databases">
        <authorList>
            <person name="Suflita J.M."/>
            <person name="Marks C.R."/>
        </authorList>
    </citation>
    <scope>NUCLEOTIDE SEQUENCE [LARGE SCALE GENOMIC DNA]</scope>
    <source>
        <strain evidence="13 14">ALDC</strain>
    </source>
</reference>
<keyword evidence="6 12" id="KW-0812">Transmembrane</keyword>
<feature type="transmembrane region" description="Helical" evidence="12">
    <location>
        <begin position="260"/>
        <end position="284"/>
    </location>
</feature>
<accession>A0A4P8KZS7</accession>
<protein>
    <submittedName>
        <fullName evidence="13">Cytochrome d ubiquinol oxidase subunit II</fullName>
    </submittedName>
</protein>
<keyword evidence="14" id="KW-1185">Reference proteome</keyword>
<organism evidence="13 14">
    <name type="scientific">Desulfoglaeba alkanexedens ALDC</name>
    <dbReference type="NCBI Taxonomy" id="980445"/>
    <lineage>
        <taxon>Bacteria</taxon>
        <taxon>Pseudomonadati</taxon>
        <taxon>Thermodesulfobacteriota</taxon>
        <taxon>Syntrophobacteria</taxon>
        <taxon>Syntrophobacterales</taxon>
        <taxon>Syntrophobacteraceae</taxon>
        <taxon>Desulfoglaeba</taxon>
    </lineage>
</organism>
<feature type="transmembrane region" description="Helical" evidence="12">
    <location>
        <begin position="304"/>
        <end position="326"/>
    </location>
</feature>
<gene>
    <name evidence="13" type="primary">cydB</name>
    <name evidence="13" type="ORF">FDQ92_00315</name>
</gene>
<evidence type="ECO:0000256" key="2">
    <source>
        <dbReference type="ARBA" id="ARBA00007543"/>
    </source>
</evidence>
<evidence type="ECO:0000256" key="8">
    <source>
        <dbReference type="ARBA" id="ARBA00022982"/>
    </source>
</evidence>
<keyword evidence="4" id="KW-1003">Cell membrane</keyword>
<dbReference type="AlphaFoldDB" id="A0A4P8KZS7"/>
<evidence type="ECO:0000256" key="11">
    <source>
        <dbReference type="ARBA" id="ARBA00023136"/>
    </source>
</evidence>
<comment type="subcellular location">
    <subcellularLocation>
        <location evidence="1">Cell membrane</location>
        <topology evidence="1">Multi-pass membrane protein</topology>
    </subcellularLocation>
</comment>
<dbReference type="GO" id="GO:0019646">
    <property type="term" value="P:aerobic electron transport chain"/>
    <property type="evidence" value="ECO:0007669"/>
    <property type="project" value="TreeGrafter"/>
</dbReference>
<dbReference type="KEGG" id="dax:FDQ92_00315"/>
<dbReference type="Pfam" id="PF02322">
    <property type="entry name" value="Cyt_bd_oxida_II"/>
    <property type="match status" value="1"/>
</dbReference>
<feature type="transmembrane region" description="Helical" evidence="12">
    <location>
        <begin position="81"/>
        <end position="101"/>
    </location>
</feature>
<dbReference type="OrthoDB" id="9776710at2"/>
<evidence type="ECO:0000256" key="6">
    <source>
        <dbReference type="ARBA" id="ARBA00022692"/>
    </source>
</evidence>
<feature type="transmembrane region" description="Helical" evidence="12">
    <location>
        <begin position="158"/>
        <end position="181"/>
    </location>
</feature>
<dbReference type="GO" id="GO:0046872">
    <property type="term" value="F:metal ion binding"/>
    <property type="evidence" value="ECO:0007669"/>
    <property type="project" value="UniProtKB-KW"/>
</dbReference>
<evidence type="ECO:0000256" key="1">
    <source>
        <dbReference type="ARBA" id="ARBA00004651"/>
    </source>
</evidence>
<feature type="transmembrane region" description="Helical" evidence="12">
    <location>
        <begin position="12"/>
        <end position="35"/>
    </location>
</feature>
<keyword evidence="9 12" id="KW-1133">Transmembrane helix</keyword>
<dbReference type="InterPro" id="IPR003317">
    <property type="entry name" value="Cyt-d_oxidase_su2"/>
</dbReference>
<dbReference type="GO" id="GO:0070069">
    <property type="term" value="C:cytochrome complex"/>
    <property type="evidence" value="ECO:0007669"/>
    <property type="project" value="TreeGrafter"/>
</dbReference>
<dbReference type="GO" id="GO:0005886">
    <property type="term" value="C:plasma membrane"/>
    <property type="evidence" value="ECO:0007669"/>
    <property type="project" value="UniProtKB-SubCell"/>
</dbReference>
<keyword evidence="11 12" id="KW-0472">Membrane</keyword>
<evidence type="ECO:0000313" key="14">
    <source>
        <dbReference type="Proteomes" id="UP000298602"/>
    </source>
</evidence>
<evidence type="ECO:0000313" key="13">
    <source>
        <dbReference type="EMBL" id="QCQ20783.1"/>
    </source>
</evidence>
<evidence type="ECO:0000256" key="10">
    <source>
        <dbReference type="ARBA" id="ARBA00023004"/>
    </source>
</evidence>
<feature type="transmembrane region" description="Helical" evidence="12">
    <location>
        <begin position="193"/>
        <end position="216"/>
    </location>
</feature>